<comment type="caution">
    <text evidence="1">The sequence shown here is derived from an EMBL/GenBank/DDBJ whole genome shotgun (WGS) entry which is preliminary data.</text>
</comment>
<evidence type="ECO:0000313" key="2">
    <source>
        <dbReference type="Proteomes" id="UP000027644"/>
    </source>
</evidence>
<dbReference type="EMBL" id="AVQL01000446">
    <property type="protein sequence ID" value="KEQ00701.1"/>
    <property type="molecule type" value="Genomic_DNA"/>
</dbReference>
<accession>A0A074V664</accession>
<evidence type="ECO:0000313" key="1">
    <source>
        <dbReference type="EMBL" id="KEQ00701.1"/>
    </source>
</evidence>
<dbReference type="Proteomes" id="UP000027644">
    <property type="component" value="Unassembled WGS sequence"/>
</dbReference>
<sequence length="43" mass="5075">MYITIVLLHKVFRAFTQSIKTTAFANTSFEPYKVLLNNYLITY</sequence>
<gene>
    <name evidence="1" type="ORF">SASC598J21_014940</name>
</gene>
<protein>
    <submittedName>
        <fullName evidence="1">Uncharacterized protein</fullName>
    </submittedName>
</protein>
<reference evidence="1 2" key="1">
    <citation type="journal article" date="2014" name="PLoS Genet.">
        <title>Hidden diversity in honey bee gut symbionts detected by single-cell genomics.</title>
        <authorList>
            <person name="Engel P."/>
            <person name="Stepanauskas R."/>
            <person name="Moran N."/>
        </authorList>
    </citation>
    <scope>NUCLEOTIDE SEQUENCE [LARGE SCALE GENOMIC DNA]</scope>
    <source>
        <strain evidence="1 2">SCGC AB-598-J21</strain>
    </source>
</reference>
<organism evidence="1 2">
    <name type="scientific">Snodgrassella alvi SCGC AB-598-J21</name>
    <dbReference type="NCBI Taxonomy" id="1385367"/>
    <lineage>
        <taxon>Bacteria</taxon>
        <taxon>Pseudomonadati</taxon>
        <taxon>Pseudomonadota</taxon>
        <taxon>Betaproteobacteria</taxon>
        <taxon>Neisseriales</taxon>
        <taxon>Neisseriaceae</taxon>
        <taxon>Snodgrassella</taxon>
    </lineage>
</organism>
<dbReference type="AlphaFoldDB" id="A0A074V664"/>
<proteinExistence type="predicted"/>
<name>A0A074V664_9NEIS</name>